<keyword evidence="4" id="KW-1185">Reference proteome</keyword>
<dbReference type="SUPFAM" id="SSF55073">
    <property type="entry name" value="Nucleotide cyclase"/>
    <property type="match status" value="1"/>
</dbReference>
<evidence type="ECO:0000259" key="2">
    <source>
        <dbReference type="PROSITE" id="PS50887"/>
    </source>
</evidence>
<gene>
    <name evidence="3" type="ORF">EV192_119113</name>
</gene>
<dbReference type="RefSeq" id="WP_132125980.1">
    <property type="nucleotide sequence ID" value="NZ_SLWS01000019.1"/>
</dbReference>
<dbReference type="Gene3D" id="3.30.70.270">
    <property type="match status" value="1"/>
</dbReference>
<dbReference type="Gene3D" id="3.30.450.20">
    <property type="entry name" value="PAS domain"/>
    <property type="match status" value="1"/>
</dbReference>
<dbReference type="Pfam" id="PF00990">
    <property type="entry name" value="GGDEF"/>
    <property type="match status" value="1"/>
</dbReference>
<name>A0A4R2IN95_9PSEU</name>
<dbReference type="PROSITE" id="PS50887">
    <property type="entry name" value="GGDEF"/>
    <property type="match status" value="1"/>
</dbReference>
<dbReference type="PANTHER" id="PTHR44757">
    <property type="entry name" value="DIGUANYLATE CYCLASE DGCP"/>
    <property type="match status" value="1"/>
</dbReference>
<protein>
    <submittedName>
        <fullName evidence="3">PAS domain S-box-containing protein/diguanylate cyclase (GGDEF)-like protein</fullName>
    </submittedName>
</protein>
<proteinExistence type="predicted"/>
<dbReference type="InterPro" id="IPR043128">
    <property type="entry name" value="Rev_trsase/Diguanyl_cyclase"/>
</dbReference>
<dbReference type="Proteomes" id="UP000295680">
    <property type="component" value="Unassembled WGS sequence"/>
</dbReference>
<reference evidence="3 4" key="1">
    <citation type="submission" date="2019-03" db="EMBL/GenBank/DDBJ databases">
        <title>Genomic Encyclopedia of Type Strains, Phase IV (KMG-IV): sequencing the most valuable type-strain genomes for metagenomic binning, comparative biology and taxonomic classification.</title>
        <authorList>
            <person name="Goeker M."/>
        </authorList>
    </citation>
    <scope>NUCLEOTIDE SEQUENCE [LARGE SCALE GENOMIC DNA]</scope>
    <source>
        <strain evidence="3 4">DSM 45934</strain>
    </source>
</reference>
<dbReference type="OrthoDB" id="23692at2"/>
<accession>A0A4R2IN95</accession>
<dbReference type="InterPro" id="IPR000160">
    <property type="entry name" value="GGDEF_dom"/>
</dbReference>
<dbReference type="SMART" id="SM00091">
    <property type="entry name" value="PAS"/>
    <property type="match status" value="1"/>
</dbReference>
<dbReference type="InterPro" id="IPR000014">
    <property type="entry name" value="PAS"/>
</dbReference>
<feature type="domain" description="PAS" evidence="1">
    <location>
        <begin position="153"/>
        <end position="204"/>
    </location>
</feature>
<dbReference type="PROSITE" id="PS50112">
    <property type="entry name" value="PAS"/>
    <property type="match status" value="1"/>
</dbReference>
<feature type="domain" description="GGDEF" evidence="2">
    <location>
        <begin position="284"/>
        <end position="405"/>
    </location>
</feature>
<sequence length="420" mass="46084">MIAPRPEDPAPAGGSRQRERLVRRWASLVTSTSHVPLPPAEFEQRLADMLDDLVDIVRSDPRLAVDCGAELVEAGCTDPVSIQSTMDALGPGLLTLPELRPTDRLADKVVQTLGAMAAGYAAELRRLTFAQQETMSVVLRRTLAEVQRNLRTVTTQFDHVVAGSASGVALTDQHGHVLRANRKLADILGYPETELAGLTVFDVLPDLLTGRKNQTVVRKDGETTQVTLRSLESVGDQWVIILEDRSELDLLHGQLTHQALHDMVTRLPNRQYFTSTLESTLTRTALAVYHLDLDGFKNVTHGLGRESGDHLLNLTAHRLTTVVADAKAMVARFHADEFALLLENPPDPHEMAARIAAELNEISACIGIVHRPQRHTTATDVLASAELALARAKRFGPGQWSLANPLEDAKDREAFRRALP</sequence>
<dbReference type="InterPro" id="IPR035965">
    <property type="entry name" value="PAS-like_dom_sf"/>
</dbReference>
<dbReference type="SMART" id="SM00267">
    <property type="entry name" value="GGDEF"/>
    <property type="match status" value="1"/>
</dbReference>
<dbReference type="Pfam" id="PF08448">
    <property type="entry name" value="PAS_4"/>
    <property type="match status" value="1"/>
</dbReference>
<dbReference type="EMBL" id="SLWS01000019">
    <property type="protein sequence ID" value="TCO46534.1"/>
    <property type="molecule type" value="Genomic_DNA"/>
</dbReference>
<evidence type="ECO:0000313" key="4">
    <source>
        <dbReference type="Proteomes" id="UP000295680"/>
    </source>
</evidence>
<evidence type="ECO:0000313" key="3">
    <source>
        <dbReference type="EMBL" id="TCO46534.1"/>
    </source>
</evidence>
<dbReference type="CDD" id="cd00130">
    <property type="entry name" value="PAS"/>
    <property type="match status" value="1"/>
</dbReference>
<dbReference type="InterPro" id="IPR052155">
    <property type="entry name" value="Biofilm_reg_signaling"/>
</dbReference>
<comment type="caution">
    <text evidence="3">The sequence shown here is derived from an EMBL/GenBank/DDBJ whole genome shotgun (WGS) entry which is preliminary data.</text>
</comment>
<dbReference type="NCBIfam" id="TIGR00229">
    <property type="entry name" value="sensory_box"/>
    <property type="match status" value="1"/>
</dbReference>
<dbReference type="CDD" id="cd01949">
    <property type="entry name" value="GGDEF"/>
    <property type="match status" value="1"/>
</dbReference>
<dbReference type="InterPro" id="IPR029787">
    <property type="entry name" value="Nucleotide_cyclase"/>
</dbReference>
<dbReference type="InterPro" id="IPR013656">
    <property type="entry name" value="PAS_4"/>
</dbReference>
<dbReference type="NCBIfam" id="TIGR00254">
    <property type="entry name" value="GGDEF"/>
    <property type="match status" value="1"/>
</dbReference>
<dbReference type="SUPFAM" id="SSF55785">
    <property type="entry name" value="PYP-like sensor domain (PAS domain)"/>
    <property type="match status" value="1"/>
</dbReference>
<organism evidence="3 4">
    <name type="scientific">Actinocrispum wychmicini</name>
    <dbReference type="NCBI Taxonomy" id="1213861"/>
    <lineage>
        <taxon>Bacteria</taxon>
        <taxon>Bacillati</taxon>
        <taxon>Actinomycetota</taxon>
        <taxon>Actinomycetes</taxon>
        <taxon>Pseudonocardiales</taxon>
        <taxon>Pseudonocardiaceae</taxon>
        <taxon>Actinocrispum</taxon>
    </lineage>
</organism>
<evidence type="ECO:0000259" key="1">
    <source>
        <dbReference type="PROSITE" id="PS50112"/>
    </source>
</evidence>
<dbReference type="AlphaFoldDB" id="A0A4R2IN95"/>
<dbReference type="PANTHER" id="PTHR44757:SF2">
    <property type="entry name" value="BIOFILM ARCHITECTURE MAINTENANCE PROTEIN MBAA"/>
    <property type="match status" value="1"/>
</dbReference>